<dbReference type="EMBL" id="CP007032">
    <property type="protein sequence ID" value="AHF05960.1"/>
    <property type="molecule type" value="Genomic_DNA"/>
</dbReference>
<proteinExistence type="inferred from homology"/>
<dbReference type="PANTHER" id="PTHR35134">
    <property type="entry name" value="NUCLEOTIDASE YQFW-RELATED"/>
    <property type="match status" value="1"/>
</dbReference>
<dbReference type="InterPro" id="IPR009206">
    <property type="entry name" value="Nucleotidase_putative"/>
</dbReference>
<sequence>MRIGVDIDGVTSDSYTVWLRELNQYFNKNISILEDYDIHLVYDVSWDEMNDFFKQNMEHLFMLPQPMKGAKQGIESLIAQGHEIIYVTARSADEEEVTLRWMDKYKIPYDNVVFSDFKSKVDLARQWQLELFIEDYMKNAEAISESGIPVLLLNASYNQGEMTKGIKRCRDWMEIVNVLNRI</sequence>
<evidence type="ECO:0000313" key="6">
    <source>
        <dbReference type="Proteomes" id="UP000010847"/>
    </source>
</evidence>
<dbReference type="Proteomes" id="UP000010847">
    <property type="component" value="Chromosome"/>
</dbReference>
<dbReference type="OrthoDB" id="2471595at2"/>
<dbReference type="EC" id="3.1.3.-" evidence="3"/>
<comment type="similarity">
    <text evidence="1 3">Belongs to the 5'(3')-deoxyribonucleotidase family.</text>
</comment>
<dbReference type="AlphaFoldDB" id="W0E517"/>
<dbReference type="eggNOG" id="COG5663">
    <property type="taxonomic scope" value="Bacteria"/>
</dbReference>
<evidence type="ECO:0000256" key="4">
    <source>
        <dbReference type="PIRSR" id="PIRSR610708-1"/>
    </source>
</evidence>
<dbReference type="InterPro" id="IPR023214">
    <property type="entry name" value="HAD_sf"/>
</dbReference>
<dbReference type="GO" id="GO:0009264">
    <property type="term" value="P:deoxyribonucleotide catabolic process"/>
    <property type="evidence" value="ECO:0007669"/>
    <property type="project" value="InterPro"/>
</dbReference>
<evidence type="ECO:0000256" key="3">
    <source>
        <dbReference type="PIRNR" id="PIRNR021362"/>
    </source>
</evidence>
<feature type="active site" description="Nucleophile" evidence="4">
    <location>
        <position position="6"/>
    </location>
</feature>
<dbReference type="GO" id="GO:0008253">
    <property type="term" value="F:5'-nucleotidase activity"/>
    <property type="evidence" value="ECO:0007669"/>
    <property type="project" value="InterPro"/>
</dbReference>
<keyword evidence="6" id="KW-1185">Reference proteome</keyword>
<organism evidence="5 6">
    <name type="scientific">Desulfitobacterium metallireducens DSM 15288</name>
    <dbReference type="NCBI Taxonomy" id="871968"/>
    <lineage>
        <taxon>Bacteria</taxon>
        <taxon>Bacillati</taxon>
        <taxon>Bacillota</taxon>
        <taxon>Clostridia</taxon>
        <taxon>Eubacteriales</taxon>
        <taxon>Desulfitobacteriaceae</taxon>
        <taxon>Desulfitobacterium</taxon>
    </lineage>
</organism>
<dbReference type="SUPFAM" id="SSF56784">
    <property type="entry name" value="HAD-like"/>
    <property type="match status" value="1"/>
</dbReference>
<protein>
    <recommendedName>
        <fullName evidence="3">Nucleotidase</fullName>
        <ecNumber evidence="3">3.1.3.-</ecNumber>
    </recommendedName>
</protein>
<evidence type="ECO:0000256" key="1">
    <source>
        <dbReference type="ARBA" id="ARBA00009589"/>
    </source>
</evidence>
<dbReference type="InterPro" id="IPR010708">
    <property type="entry name" value="5'(3')-deoxyribonucleotidase"/>
</dbReference>
<dbReference type="PIRSF" id="PIRSF021362">
    <property type="entry name" value="UCP021362_HAD"/>
    <property type="match status" value="1"/>
</dbReference>
<dbReference type="Pfam" id="PF06941">
    <property type="entry name" value="NT5C"/>
    <property type="match status" value="1"/>
</dbReference>
<reference evidence="5 6" key="1">
    <citation type="submission" date="2013-12" db="EMBL/GenBank/DDBJ databases">
        <authorList>
            <consortium name="DOE Joint Genome Institute"/>
            <person name="Smidt H."/>
            <person name="Huntemann M."/>
            <person name="Han J."/>
            <person name="Chen A."/>
            <person name="Kyrpides N."/>
            <person name="Mavromatis K."/>
            <person name="Markowitz V."/>
            <person name="Palaniappan K."/>
            <person name="Ivanova N."/>
            <person name="Schaumberg A."/>
            <person name="Pati A."/>
            <person name="Liolios K."/>
            <person name="Nordberg H.P."/>
            <person name="Cantor M.N."/>
            <person name="Hua S.X."/>
            <person name="Woyke T."/>
        </authorList>
    </citation>
    <scope>NUCLEOTIDE SEQUENCE [LARGE SCALE GENOMIC DNA]</scope>
    <source>
        <strain evidence="6">DSM 15288</strain>
    </source>
</reference>
<dbReference type="InterPro" id="IPR052419">
    <property type="entry name" value="5_3-deoxyribonucleotidase-like"/>
</dbReference>
<feature type="active site" description="Proton donor" evidence="4">
    <location>
        <position position="8"/>
    </location>
</feature>
<dbReference type="Gene3D" id="3.40.50.1000">
    <property type="entry name" value="HAD superfamily/HAD-like"/>
    <property type="match status" value="1"/>
</dbReference>
<dbReference type="HOGENOM" id="CLU_118515_0_0_9"/>
<gene>
    <name evidence="5" type="ORF">DESME_01850</name>
</gene>
<keyword evidence="2 3" id="KW-0378">Hydrolase</keyword>
<dbReference type="InterPro" id="IPR036412">
    <property type="entry name" value="HAD-like_sf"/>
</dbReference>
<accession>W0E517</accession>
<dbReference type="RefSeq" id="WP_006716412.1">
    <property type="nucleotide sequence ID" value="NZ_CP007032.1"/>
</dbReference>
<dbReference type="KEGG" id="dmt:DESME_01850"/>
<dbReference type="STRING" id="871968.DESME_01850"/>
<evidence type="ECO:0000256" key="2">
    <source>
        <dbReference type="ARBA" id="ARBA00022801"/>
    </source>
</evidence>
<name>W0E517_9FIRM</name>
<evidence type="ECO:0000313" key="5">
    <source>
        <dbReference type="EMBL" id="AHF05960.1"/>
    </source>
</evidence>
<dbReference type="PANTHER" id="PTHR35134:SF2">
    <property type="entry name" value="NUCLEOTIDASE YQFW-RELATED"/>
    <property type="match status" value="1"/>
</dbReference>